<dbReference type="Gene3D" id="3.90.1300.10">
    <property type="entry name" value="Amidase signature (AS) domain"/>
    <property type="match status" value="1"/>
</dbReference>
<dbReference type="SUPFAM" id="SSF75304">
    <property type="entry name" value="Amidase signature (AS) enzymes"/>
    <property type="match status" value="1"/>
</dbReference>
<comment type="caution">
    <text evidence="2">The sequence shown here is derived from an EMBL/GenBank/DDBJ whole genome shotgun (WGS) entry which is preliminary data.</text>
</comment>
<dbReference type="InterPro" id="IPR023631">
    <property type="entry name" value="Amidase_dom"/>
</dbReference>
<dbReference type="Proteomes" id="UP001185028">
    <property type="component" value="Unassembled WGS sequence"/>
</dbReference>
<reference evidence="2 3" key="1">
    <citation type="submission" date="2023-07" db="EMBL/GenBank/DDBJ databases">
        <title>Genomic Encyclopedia of Type Strains, Phase IV (KMG-IV): sequencing the most valuable type-strain genomes for metagenomic binning, comparative biology and taxonomic classification.</title>
        <authorList>
            <person name="Goeker M."/>
        </authorList>
    </citation>
    <scope>NUCLEOTIDE SEQUENCE [LARGE SCALE GENOMIC DNA]</scope>
    <source>
        <strain evidence="2 3">DSM 22170</strain>
    </source>
</reference>
<evidence type="ECO:0000313" key="2">
    <source>
        <dbReference type="EMBL" id="MDR6244067.1"/>
    </source>
</evidence>
<keyword evidence="3" id="KW-1185">Reference proteome</keyword>
<dbReference type="NCBIfam" id="NF006169">
    <property type="entry name" value="PRK08310.1"/>
    <property type="match status" value="1"/>
</dbReference>
<evidence type="ECO:0000259" key="1">
    <source>
        <dbReference type="Pfam" id="PF01425"/>
    </source>
</evidence>
<evidence type="ECO:0000313" key="3">
    <source>
        <dbReference type="Proteomes" id="UP001185028"/>
    </source>
</evidence>
<name>A0ABU1IXT5_9BACL</name>
<dbReference type="EMBL" id="JAVDQH010000006">
    <property type="protein sequence ID" value="MDR6244067.1"/>
    <property type="molecule type" value="Genomic_DNA"/>
</dbReference>
<dbReference type="EC" id="3.5.1.4" evidence="2"/>
<proteinExistence type="predicted"/>
<organism evidence="2 3">
    <name type="scientific">Paenibacillus hunanensis</name>
    <dbReference type="NCBI Taxonomy" id="539262"/>
    <lineage>
        <taxon>Bacteria</taxon>
        <taxon>Bacillati</taxon>
        <taxon>Bacillota</taxon>
        <taxon>Bacilli</taxon>
        <taxon>Bacillales</taxon>
        <taxon>Paenibacillaceae</taxon>
        <taxon>Paenibacillus</taxon>
    </lineage>
</organism>
<gene>
    <name evidence="2" type="ORF">JOC58_001960</name>
</gene>
<dbReference type="PANTHER" id="PTHR46310">
    <property type="entry name" value="AMIDASE 1"/>
    <property type="match status" value="1"/>
</dbReference>
<accession>A0ABU1IXT5</accession>
<dbReference type="InterPro" id="IPR036928">
    <property type="entry name" value="AS_sf"/>
</dbReference>
<feature type="domain" description="Amidase" evidence="1">
    <location>
        <begin position="18"/>
        <end position="389"/>
    </location>
</feature>
<dbReference type="GO" id="GO:0004040">
    <property type="term" value="F:amidase activity"/>
    <property type="evidence" value="ECO:0007669"/>
    <property type="project" value="UniProtKB-EC"/>
</dbReference>
<dbReference type="Pfam" id="PF01425">
    <property type="entry name" value="Amidase"/>
    <property type="match status" value="1"/>
</dbReference>
<dbReference type="InterPro" id="IPR020556">
    <property type="entry name" value="Amidase_CS"/>
</dbReference>
<dbReference type="PROSITE" id="PS00571">
    <property type="entry name" value="AMIDASES"/>
    <property type="match status" value="1"/>
</dbReference>
<sequence length="402" mass="42916">MTQKWNAFVNEQWTMKSEGAEGPLTGLSFGVKDVFELEGYTASAGNPDWLRTHQPAAQTAPAIQRLLDAGAVLQGTTHTDELMYSLNGQNVHYGTPVNPSAPDRIPGGSSSGSAVAVAAGLRDFAIGTDTGGSVRIPASYCGIYGMRPTHGLIDIGGVIPLAHGFDTVGWMANSAELLQRVGQVLIGEGADESCAGADFEHVYLPEEAWAVAEPETAQLLQAAAEQLLQQGEKLSMQPQPVAIAPEGLAAWMTAFRTVQGIEIWEEHGEWVQEVQPVFAEDIDGRFRWASTLRREDSNDDFALKEAVRSRLQELLGEKGLLVLPTATGPAPQLHIGGEANEQRRSQTMQLSSIAGLSGLPQVTIPVGTIDGAPVGLSFIAGRGQDLRLLQWVQAVLNSCSLM</sequence>
<dbReference type="RefSeq" id="WP_188775807.1">
    <property type="nucleotide sequence ID" value="NZ_BMMB01000005.1"/>
</dbReference>
<dbReference type="PANTHER" id="PTHR46310:SF7">
    <property type="entry name" value="AMIDASE 1"/>
    <property type="match status" value="1"/>
</dbReference>
<keyword evidence="2" id="KW-0378">Hydrolase</keyword>
<protein>
    <submittedName>
        <fullName evidence="2">Amidase</fullName>
        <ecNumber evidence="2">3.5.1.4</ecNumber>
    </submittedName>
</protein>